<dbReference type="GeneID" id="76835634"/>
<sequence length="694" mass="77710">MSPPPKSNHLTGTHSPYLLQHATNPVEWYPWCEEAFSRAKTENKPIFLSIGYSSCHWCHVMAHESFEDREVAKMLNRSFISIKVDREERPDIDAAYMACSQALTGTGGWPLTIVMTPDKEPFFAATYIPKNKKFGRKGLIDILQEIETLWQNNHAGVRDSAGKLKTVLGKQTEDTPKGTFDGMTVHTAFKELSATFDEEYAGFGIAPKFPSPHMIVFLLKYWKFTGNPDARRMAERTLDAIITGGICDHIGGGFHRYSVTRDWRIPHFEKMLYDQAMMLWAYTEGFRATKNEVYKRVAEDTAEYIITGMQAKEGGFFSAEDADSDNTEGGSYLWTDDEIREAAGEYAADVRAIFDLRTGEYCIQELPCAPPGKQTLAFPSRDAAYRWYTSDARTKIRTKLMEARNLRPQPFRDEKILTDWNGLCVGALAYAGRALDHPEYISAAEQAATKIPYVTDSNSKKLLHSRFKQFTSGAGALDDYAFVIWGYLMLYETTFDADWLEHAYELTTILNDTFRAQEGAFYLTAEDAEIPLTRQKTAYDGALPSGNSVAAVSLVMLSRITAKTTYEEDAVSILDAFTPEILRAPSAYCHLLSAYMHIASGEEYAIVPGENGIESILTALEREYDPFRTIIVADGSTAVTTAAPFTRTMKQIDGKTTLYICRGGTCSVPFTKLENIDECGSSDAFSPRICTPEH</sequence>
<evidence type="ECO:0000313" key="2">
    <source>
        <dbReference type="EMBL" id="WAI00931.1"/>
    </source>
</evidence>
<feature type="domain" description="Spermatogenesis-associated protein 20-like TRX" evidence="1">
    <location>
        <begin position="8"/>
        <end position="167"/>
    </location>
</feature>
<proteinExistence type="predicted"/>
<dbReference type="PANTHER" id="PTHR42899:SF1">
    <property type="entry name" value="SPERMATOGENESIS-ASSOCIATED PROTEIN 20"/>
    <property type="match status" value="1"/>
</dbReference>
<dbReference type="InterPro" id="IPR012341">
    <property type="entry name" value="6hp_glycosidase-like_sf"/>
</dbReference>
<reference evidence="2" key="1">
    <citation type="submission" date="2022-11" db="EMBL/GenBank/DDBJ databases">
        <title>Complete genome sequence of Methanogenium organophilum DSM 3596.</title>
        <authorList>
            <person name="Chen S.-C."/>
            <person name="Lai S.-J."/>
            <person name="You Y.-T."/>
        </authorList>
    </citation>
    <scope>NUCLEOTIDE SEQUENCE</scope>
    <source>
        <strain evidence="2">DSM 3596</strain>
    </source>
</reference>
<dbReference type="EMBL" id="CP113361">
    <property type="protein sequence ID" value="WAI00931.1"/>
    <property type="molecule type" value="Genomic_DNA"/>
</dbReference>
<dbReference type="Gene3D" id="3.40.30.10">
    <property type="entry name" value="Glutaredoxin"/>
    <property type="match status" value="1"/>
</dbReference>
<dbReference type="Gene3D" id="1.50.10.10">
    <property type="match status" value="2"/>
</dbReference>
<dbReference type="Proteomes" id="UP001163096">
    <property type="component" value="Chromosome"/>
</dbReference>
<dbReference type="PIRSF" id="PIRSF006402">
    <property type="entry name" value="UCP006402_thioredoxin"/>
    <property type="match status" value="1"/>
</dbReference>
<name>A0A9X9S3C8_METOG</name>
<organism evidence="2 3">
    <name type="scientific">Methanogenium organophilum</name>
    <dbReference type="NCBI Taxonomy" id="2199"/>
    <lineage>
        <taxon>Archaea</taxon>
        <taxon>Methanobacteriati</taxon>
        <taxon>Methanobacteriota</taxon>
        <taxon>Stenosarchaea group</taxon>
        <taxon>Methanomicrobia</taxon>
        <taxon>Methanomicrobiales</taxon>
        <taxon>Methanomicrobiaceae</taxon>
        <taxon>Methanogenium</taxon>
    </lineage>
</organism>
<evidence type="ECO:0000313" key="3">
    <source>
        <dbReference type="Proteomes" id="UP001163096"/>
    </source>
</evidence>
<dbReference type="InterPro" id="IPR004879">
    <property type="entry name" value="Ssp411-like_TRX"/>
</dbReference>
<dbReference type="PANTHER" id="PTHR42899">
    <property type="entry name" value="SPERMATOGENESIS-ASSOCIATED PROTEIN 20"/>
    <property type="match status" value="1"/>
</dbReference>
<dbReference type="Pfam" id="PF03190">
    <property type="entry name" value="Thioredox_DsbH"/>
    <property type="match status" value="1"/>
</dbReference>
<dbReference type="CDD" id="cd02955">
    <property type="entry name" value="SSP411"/>
    <property type="match status" value="1"/>
</dbReference>
<dbReference type="InterPro" id="IPR024705">
    <property type="entry name" value="Ssp411"/>
</dbReference>
<gene>
    <name evidence="2" type="ORF">OU421_10990</name>
</gene>
<dbReference type="AlphaFoldDB" id="A0A9X9S3C8"/>
<dbReference type="KEGG" id="mou:OU421_10990"/>
<dbReference type="RefSeq" id="WP_268186137.1">
    <property type="nucleotide sequence ID" value="NZ_CP113361.1"/>
</dbReference>
<evidence type="ECO:0000259" key="1">
    <source>
        <dbReference type="Pfam" id="PF03190"/>
    </source>
</evidence>
<dbReference type="GO" id="GO:0005975">
    <property type="term" value="P:carbohydrate metabolic process"/>
    <property type="evidence" value="ECO:0007669"/>
    <property type="project" value="InterPro"/>
</dbReference>
<dbReference type="InterPro" id="IPR008928">
    <property type="entry name" value="6-hairpin_glycosidase_sf"/>
</dbReference>
<dbReference type="InterPro" id="IPR036249">
    <property type="entry name" value="Thioredoxin-like_sf"/>
</dbReference>
<accession>A0A9X9S3C8</accession>
<keyword evidence="3" id="KW-1185">Reference proteome</keyword>
<dbReference type="SUPFAM" id="SSF52833">
    <property type="entry name" value="Thioredoxin-like"/>
    <property type="match status" value="1"/>
</dbReference>
<dbReference type="SUPFAM" id="SSF48208">
    <property type="entry name" value="Six-hairpin glycosidases"/>
    <property type="match status" value="1"/>
</dbReference>
<protein>
    <submittedName>
        <fullName evidence="2">Thioredoxin domain-containing protein</fullName>
    </submittedName>
</protein>